<proteinExistence type="predicted"/>
<evidence type="ECO:0000313" key="2">
    <source>
        <dbReference type="Proteomes" id="UP001352852"/>
    </source>
</evidence>
<gene>
    <name evidence="1" type="ORF">CHARACLAT_020670</name>
</gene>
<dbReference type="Proteomes" id="UP001352852">
    <property type="component" value="Unassembled WGS sequence"/>
</dbReference>
<accession>A0ABU7CT85</accession>
<comment type="caution">
    <text evidence="1">The sequence shown here is derived from an EMBL/GenBank/DDBJ whole genome shotgun (WGS) entry which is preliminary data.</text>
</comment>
<sequence length="100" mass="11421">MYRRRSTVFTPYSLSRMFKANAALDSATRFSALFHVINLEPQTTLSMLRPTFSRTAATPGISSGLRSVHWEMCIFDANLALNMRQNVSKACLFFFFLRGM</sequence>
<keyword evidence="2" id="KW-1185">Reference proteome</keyword>
<name>A0ABU7CT85_9TELE</name>
<evidence type="ECO:0000313" key="1">
    <source>
        <dbReference type="EMBL" id="MED6264970.1"/>
    </source>
</evidence>
<protein>
    <submittedName>
        <fullName evidence="1">Uncharacterized protein</fullName>
    </submittedName>
</protein>
<dbReference type="EMBL" id="JAHUTJ010001960">
    <property type="protein sequence ID" value="MED6264970.1"/>
    <property type="molecule type" value="Genomic_DNA"/>
</dbReference>
<organism evidence="1 2">
    <name type="scientific">Characodon lateralis</name>
    <dbReference type="NCBI Taxonomy" id="208331"/>
    <lineage>
        <taxon>Eukaryota</taxon>
        <taxon>Metazoa</taxon>
        <taxon>Chordata</taxon>
        <taxon>Craniata</taxon>
        <taxon>Vertebrata</taxon>
        <taxon>Euteleostomi</taxon>
        <taxon>Actinopterygii</taxon>
        <taxon>Neopterygii</taxon>
        <taxon>Teleostei</taxon>
        <taxon>Neoteleostei</taxon>
        <taxon>Acanthomorphata</taxon>
        <taxon>Ovalentaria</taxon>
        <taxon>Atherinomorphae</taxon>
        <taxon>Cyprinodontiformes</taxon>
        <taxon>Goodeidae</taxon>
        <taxon>Characodon</taxon>
    </lineage>
</organism>
<reference evidence="1 2" key="1">
    <citation type="submission" date="2021-06" db="EMBL/GenBank/DDBJ databases">
        <authorList>
            <person name="Palmer J.M."/>
        </authorList>
    </citation>
    <scope>NUCLEOTIDE SEQUENCE [LARGE SCALE GENOMIC DNA]</scope>
    <source>
        <strain evidence="1 2">CL_MEX2019</strain>
        <tissue evidence="1">Muscle</tissue>
    </source>
</reference>